<sequence length="68" mass="8059">MEVNILLGDKYEYKNLLSNRDEGPIYVYKNIENGEDVVVKTRIKKKECLHREYIIGLKFSSNPRLSRK</sequence>
<dbReference type="GeneID" id="35382784"/>
<organism evidence="1">
    <name type="scientific">Orpheovirus IHUMI-LCC2</name>
    <dbReference type="NCBI Taxonomy" id="2023057"/>
    <lineage>
        <taxon>Viruses</taxon>
        <taxon>Varidnaviria</taxon>
        <taxon>Bamfordvirae</taxon>
        <taxon>Nucleocytoviricota</taxon>
        <taxon>Megaviricetes</taxon>
        <taxon>Pimascovirales</taxon>
        <taxon>Ocovirineae</taxon>
        <taxon>Orpheoviridae</taxon>
        <taxon>Alphaorpheovirus</taxon>
        <taxon>Alphaorpheovirus massiliense</taxon>
    </lineage>
</organism>
<evidence type="ECO:0000313" key="1">
    <source>
        <dbReference type="EMBL" id="SNW61999.1"/>
    </source>
</evidence>
<keyword evidence="2" id="KW-1185">Reference proteome</keyword>
<proteinExistence type="predicted"/>
<gene>
    <name evidence="1" type="ORF">ORPV_95</name>
</gene>
<keyword evidence="1" id="KW-0808">Transferase</keyword>
<dbReference type="KEGG" id="vg:35382784"/>
<accession>A0A2I2L3E9</accession>
<name>A0A2I2L3E9_9VIRU</name>
<keyword evidence="1" id="KW-0418">Kinase</keyword>
<evidence type="ECO:0000313" key="2">
    <source>
        <dbReference type="Proteomes" id="UP000236316"/>
    </source>
</evidence>
<dbReference type="RefSeq" id="YP_009448301.1">
    <property type="nucleotide sequence ID" value="NC_036594.1"/>
</dbReference>
<dbReference type="InterPro" id="IPR011009">
    <property type="entry name" value="Kinase-like_dom_sf"/>
</dbReference>
<reference evidence="1" key="1">
    <citation type="submission" date="2017-08" db="EMBL/GenBank/DDBJ databases">
        <authorList>
            <consortium name="Urmite Genomes"/>
        </authorList>
    </citation>
    <scope>NUCLEOTIDE SEQUENCE [LARGE SCALE GENOMIC DNA]</scope>
    <source>
        <strain evidence="1">IHUMI-LCC2</strain>
    </source>
</reference>
<dbReference type="SUPFAM" id="SSF56112">
    <property type="entry name" value="Protein kinase-like (PK-like)"/>
    <property type="match status" value="1"/>
</dbReference>
<dbReference type="Proteomes" id="UP000236316">
    <property type="component" value="Segment"/>
</dbReference>
<dbReference type="EMBL" id="LT906555">
    <property type="protein sequence ID" value="SNW61999.1"/>
    <property type="molecule type" value="Genomic_DNA"/>
</dbReference>
<dbReference type="GO" id="GO:0016301">
    <property type="term" value="F:kinase activity"/>
    <property type="evidence" value="ECO:0007669"/>
    <property type="project" value="UniProtKB-KW"/>
</dbReference>
<protein>
    <submittedName>
        <fullName evidence="1">Protein kinase</fullName>
    </submittedName>
</protein>